<dbReference type="InterPro" id="IPR035979">
    <property type="entry name" value="RBD_domain_sf"/>
</dbReference>
<evidence type="ECO:0000259" key="4">
    <source>
        <dbReference type="PROSITE" id="PS50102"/>
    </source>
</evidence>
<evidence type="ECO:0000256" key="2">
    <source>
        <dbReference type="ARBA" id="ARBA00023242"/>
    </source>
</evidence>
<dbReference type="SUPFAM" id="SSF54928">
    <property type="entry name" value="RNA-binding domain, RBD"/>
    <property type="match status" value="1"/>
</dbReference>
<dbReference type="GO" id="GO:0005685">
    <property type="term" value="C:U1 snRNP"/>
    <property type="evidence" value="ECO:0007669"/>
    <property type="project" value="TreeGrafter"/>
</dbReference>
<evidence type="ECO:0000313" key="5">
    <source>
        <dbReference type="EMBL" id="KAB5564070.1"/>
    </source>
</evidence>
<dbReference type="GO" id="GO:0003729">
    <property type="term" value="F:mRNA binding"/>
    <property type="evidence" value="ECO:0007669"/>
    <property type="project" value="TreeGrafter"/>
</dbReference>
<gene>
    <name evidence="5" type="ORF">DKX38_004124</name>
</gene>
<dbReference type="Pfam" id="PF00076">
    <property type="entry name" value="RRM_1"/>
    <property type="match status" value="1"/>
</dbReference>
<dbReference type="EMBL" id="VDCV01000003">
    <property type="protein sequence ID" value="KAB5564070.1"/>
    <property type="molecule type" value="Genomic_DNA"/>
</dbReference>
<dbReference type="GO" id="GO:0071004">
    <property type="term" value="C:U2-type prespliceosome"/>
    <property type="evidence" value="ECO:0007669"/>
    <property type="project" value="TreeGrafter"/>
</dbReference>
<dbReference type="InterPro" id="IPR000504">
    <property type="entry name" value="RRM_dom"/>
</dbReference>
<keyword evidence="6" id="KW-1185">Reference proteome</keyword>
<protein>
    <recommendedName>
        <fullName evidence="4">RRM domain-containing protein</fullName>
    </recommendedName>
</protein>
<dbReference type="PANTHER" id="PTHR13952">
    <property type="entry name" value="U1 SMALL NUCLEAR RIBONUCLEOPROTEIN 70 KD"/>
    <property type="match status" value="1"/>
</dbReference>
<comment type="caution">
    <text evidence="5">The sequence shown here is derived from an EMBL/GenBank/DDBJ whole genome shotgun (WGS) entry which is preliminary data.</text>
</comment>
<dbReference type="CDD" id="cd00590">
    <property type="entry name" value="RRM_SF"/>
    <property type="match status" value="1"/>
</dbReference>
<dbReference type="AlphaFoldDB" id="A0A5N5N978"/>
<comment type="subcellular location">
    <subcellularLocation>
        <location evidence="1">Nucleus</location>
    </subcellularLocation>
</comment>
<dbReference type="GO" id="GO:0000398">
    <property type="term" value="P:mRNA splicing, via spliceosome"/>
    <property type="evidence" value="ECO:0007669"/>
    <property type="project" value="TreeGrafter"/>
</dbReference>
<dbReference type="PROSITE" id="PS50102">
    <property type="entry name" value="RRM"/>
    <property type="match status" value="1"/>
</dbReference>
<dbReference type="InterPro" id="IPR012677">
    <property type="entry name" value="Nucleotide-bd_a/b_plait_sf"/>
</dbReference>
<dbReference type="GO" id="GO:0071011">
    <property type="term" value="C:precatalytic spliceosome"/>
    <property type="evidence" value="ECO:0007669"/>
    <property type="project" value="TreeGrafter"/>
</dbReference>
<feature type="domain" description="RRM" evidence="4">
    <location>
        <begin position="186"/>
        <end position="264"/>
    </location>
</feature>
<evidence type="ECO:0000313" key="6">
    <source>
        <dbReference type="Proteomes" id="UP000326939"/>
    </source>
</evidence>
<evidence type="ECO:0000256" key="1">
    <source>
        <dbReference type="ARBA" id="ARBA00004123"/>
    </source>
</evidence>
<evidence type="ECO:0000256" key="3">
    <source>
        <dbReference type="PROSITE-ProRule" id="PRU00176"/>
    </source>
</evidence>
<organism evidence="5 6">
    <name type="scientific">Salix brachista</name>
    <dbReference type="NCBI Taxonomy" id="2182728"/>
    <lineage>
        <taxon>Eukaryota</taxon>
        <taxon>Viridiplantae</taxon>
        <taxon>Streptophyta</taxon>
        <taxon>Embryophyta</taxon>
        <taxon>Tracheophyta</taxon>
        <taxon>Spermatophyta</taxon>
        <taxon>Magnoliopsida</taxon>
        <taxon>eudicotyledons</taxon>
        <taxon>Gunneridae</taxon>
        <taxon>Pentapetalae</taxon>
        <taxon>rosids</taxon>
        <taxon>fabids</taxon>
        <taxon>Malpighiales</taxon>
        <taxon>Salicaceae</taxon>
        <taxon>Saliceae</taxon>
        <taxon>Salix</taxon>
    </lineage>
</organism>
<accession>A0A5N5N978</accession>
<dbReference type="Proteomes" id="UP000326939">
    <property type="component" value="Chromosome 3"/>
</dbReference>
<proteinExistence type="predicted"/>
<dbReference type="InterPro" id="IPR051183">
    <property type="entry name" value="U1_U11-U12_snRNP_70-35kDa"/>
</dbReference>
<keyword evidence="3" id="KW-0694">RNA-binding</keyword>
<name>A0A5N5N978_9ROSI</name>
<dbReference type="GO" id="GO:0030619">
    <property type="term" value="F:U1 snRNA binding"/>
    <property type="evidence" value="ECO:0007669"/>
    <property type="project" value="TreeGrafter"/>
</dbReference>
<sequence>MEVMMMMMSQAGVSILKPTLANAISQRNFKNPKTLNLRASISNPNFPLASRIMVTRSNPRNIHAEVMLVSGGEKIKYSKVLALQLMQEEVESFCRPMCLSRYKFEFVLLGKVIIMENRAFIIIEPARALHERKRSKYQWKPSSYYVWTSIASETDWSAASASIPCVRLFANAQLSTHLGVSRRPASKLLFLDLGHSISEATLQKEFSDFGEIAEVKLVKDEAIKRSKPYAFIQYTSQDDAILALENMDHKTIDGRLIFVDLAKPGKDRFRGNLKTCGPPKKQHVQDTQDEVADCWY</sequence>
<dbReference type="Gene3D" id="3.30.70.330">
    <property type="match status" value="1"/>
</dbReference>
<reference evidence="6" key="1">
    <citation type="journal article" date="2019" name="Gigascience">
        <title>De novo genome assembly of the endangered Acer yangbiense, a plant species with extremely small populations endemic to Yunnan Province, China.</title>
        <authorList>
            <person name="Yang J."/>
            <person name="Wariss H.M."/>
            <person name="Tao L."/>
            <person name="Zhang R."/>
            <person name="Yun Q."/>
            <person name="Hollingsworth P."/>
            <person name="Dao Z."/>
            <person name="Luo G."/>
            <person name="Guo H."/>
            <person name="Ma Y."/>
            <person name="Sun W."/>
        </authorList>
    </citation>
    <scope>NUCLEOTIDE SEQUENCE [LARGE SCALE GENOMIC DNA]</scope>
    <source>
        <strain evidence="6">cv. br00</strain>
    </source>
</reference>
<dbReference type="SMART" id="SM00360">
    <property type="entry name" value="RRM"/>
    <property type="match status" value="1"/>
</dbReference>
<keyword evidence="2" id="KW-0539">Nucleus</keyword>
<dbReference type="PANTHER" id="PTHR13952:SF19">
    <property type="entry name" value="GLYCINE-RICH RNA-BINDING PROTEIN 4, MITOCHONDRIAL ISOFORM X1"/>
    <property type="match status" value="1"/>
</dbReference>